<keyword evidence="2" id="KW-1185">Reference proteome</keyword>
<comment type="caution">
    <text evidence="1">The sequence shown here is derived from an EMBL/GenBank/DDBJ whole genome shotgun (WGS) entry which is preliminary data.</text>
</comment>
<dbReference type="Proteomes" id="UP000299102">
    <property type="component" value="Unassembled WGS sequence"/>
</dbReference>
<gene>
    <name evidence="1" type="ORF">EVAR_81489_1</name>
</gene>
<protein>
    <submittedName>
        <fullName evidence="1">Uncharacterized protein</fullName>
    </submittedName>
</protein>
<evidence type="ECO:0000313" key="1">
    <source>
        <dbReference type="EMBL" id="GBP44721.1"/>
    </source>
</evidence>
<sequence>MPQRSGGSVSKSVALEPKVTEFDPNHGWCLMTQFILRTAHGCIPLEKTLTDASFSGVQGDSSSSEQLVYKVLNLRLFTIEEFQRRKKPSWLRRLLVHENAIHHQNILY</sequence>
<dbReference type="EMBL" id="BGZK01000457">
    <property type="protein sequence ID" value="GBP44721.1"/>
    <property type="molecule type" value="Genomic_DNA"/>
</dbReference>
<organism evidence="1 2">
    <name type="scientific">Eumeta variegata</name>
    <name type="common">Bagworm moth</name>
    <name type="synonym">Eumeta japonica</name>
    <dbReference type="NCBI Taxonomy" id="151549"/>
    <lineage>
        <taxon>Eukaryota</taxon>
        <taxon>Metazoa</taxon>
        <taxon>Ecdysozoa</taxon>
        <taxon>Arthropoda</taxon>
        <taxon>Hexapoda</taxon>
        <taxon>Insecta</taxon>
        <taxon>Pterygota</taxon>
        <taxon>Neoptera</taxon>
        <taxon>Endopterygota</taxon>
        <taxon>Lepidoptera</taxon>
        <taxon>Glossata</taxon>
        <taxon>Ditrysia</taxon>
        <taxon>Tineoidea</taxon>
        <taxon>Psychidae</taxon>
        <taxon>Oiketicinae</taxon>
        <taxon>Eumeta</taxon>
    </lineage>
</organism>
<evidence type="ECO:0000313" key="2">
    <source>
        <dbReference type="Proteomes" id="UP000299102"/>
    </source>
</evidence>
<reference evidence="1 2" key="1">
    <citation type="journal article" date="2019" name="Commun. Biol.">
        <title>The bagworm genome reveals a unique fibroin gene that provides high tensile strength.</title>
        <authorList>
            <person name="Kono N."/>
            <person name="Nakamura H."/>
            <person name="Ohtoshi R."/>
            <person name="Tomita M."/>
            <person name="Numata K."/>
            <person name="Arakawa K."/>
        </authorList>
    </citation>
    <scope>NUCLEOTIDE SEQUENCE [LARGE SCALE GENOMIC DNA]</scope>
</reference>
<proteinExistence type="predicted"/>
<dbReference type="AlphaFoldDB" id="A0A4C1W0X4"/>
<name>A0A4C1W0X4_EUMVA</name>
<accession>A0A4C1W0X4</accession>